<feature type="compositionally biased region" description="Gly residues" evidence="12">
    <location>
        <begin position="425"/>
        <end position="465"/>
    </location>
</feature>
<feature type="compositionally biased region" description="Low complexity" evidence="12">
    <location>
        <begin position="243"/>
        <end position="261"/>
    </location>
</feature>
<gene>
    <name evidence="9" type="primary">infB</name>
    <name evidence="14" type="ORF">DC20_07115</name>
</gene>
<evidence type="ECO:0000256" key="6">
    <source>
        <dbReference type="ARBA" id="ARBA00022741"/>
    </source>
</evidence>
<dbReference type="PANTHER" id="PTHR43381:SF5">
    <property type="entry name" value="TR-TYPE G DOMAIN-CONTAINING PROTEIN"/>
    <property type="match status" value="1"/>
</dbReference>
<feature type="compositionally biased region" description="Gly residues" evidence="12">
    <location>
        <begin position="358"/>
        <end position="371"/>
    </location>
</feature>
<accession>A0A0N7HWB5</accession>
<dbReference type="InterPro" id="IPR000795">
    <property type="entry name" value="T_Tr_GTP-bd_dom"/>
</dbReference>
<dbReference type="CDD" id="cd03692">
    <property type="entry name" value="mtIF2_IVc"/>
    <property type="match status" value="1"/>
</dbReference>
<dbReference type="InterPro" id="IPR004161">
    <property type="entry name" value="EFTu-like_2"/>
</dbReference>
<dbReference type="Pfam" id="PF00009">
    <property type="entry name" value="GTP_EFTU"/>
    <property type="match status" value="1"/>
</dbReference>
<dbReference type="GO" id="GO:0003924">
    <property type="term" value="F:GTPase activity"/>
    <property type="evidence" value="ECO:0007669"/>
    <property type="project" value="UniProtKB-UniRule"/>
</dbReference>
<dbReference type="KEGG" id="rti:DC20_07115"/>
<dbReference type="SUPFAM" id="SSF52156">
    <property type="entry name" value="Initiation factor IF2/eIF5b, domain 3"/>
    <property type="match status" value="1"/>
</dbReference>
<feature type="compositionally biased region" description="Low complexity" evidence="12">
    <location>
        <begin position="415"/>
        <end position="424"/>
    </location>
</feature>
<comment type="caution">
    <text evidence="9">Lacks conserved residue(s) required for the propagation of feature annotation.</text>
</comment>
<comment type="similarity">
    <text evidence="2 9 10">Belongs to the TRAFAC class translation factor GTPase superfamily. Classic translation factor GTPase family. IF-2 subfamily.</text>
</comment>
<comment type="subcellular location">
    <subcellularLocation>
        <location evidence="1 9 11">Cytoplasm</location>
    </subcellularLocation>
</comment>
<proteinExistence type="inferred from homology"/>
<reference evidence="14 15" key="1">
    <citation type="submission" date="2015-08" db="EMBL/GenBank/DDBJ databases">
        <title>Complete genome sequence of Rufibacter tibetensis strain 1351t, a radiation-resistant bacterium from tibet plateau.</title>
        <authorList>
            <person name="Dai J."/>
        </authorList>
    </citation>
    <scope>NUCLEOTIDE SEQUENCE [LARGE SCALE GENOMIC DNA]</scope>
    <source>
        <strain evidence="14 15">1351</strain>
    </source>
</reference>
<dbReference type="InterPro" id="IPR015760">
    <property type="entry name" value="TIF_IF2"/>
</dbReference>
<dbReference type="SUPFAM" id="SSF52540">
    <property type="entry name" value="P-loop containing nucleoside triphosphate hydrolases"/>
    <property type="match status" value="1"/>
</dbReference>
<dbReference type="FunFam" id="2.40.30.10:FF:000007">
    <property type="entry name" value="Translation initiation factor IF-2"/>
    <property type="match status" value="1"/>
</dbReference>
<dbReference type="Pfam" id="PF11987">
    <property type="entry name" value="IF-2"/>
    <property type="match status" value="1"/>
</dbReference>
<dbReference type="InterPro" id="IPR027417">
    <property type="entry name" value="P-loop_NTPase"/>
</dbReference>
<dbReference type="HAMAP" id="MF_00100_B">
    <property type="entry name" value="IF_2_B"/>
    <property type="match status" value="1"/>
</dbReference>
<dbReference type="OrthoDB" id="9811804at2"/>
<evidence type="ECO:0000313" key="14">
    <source>
        <dbReference type="EMBL" id="ALI98784.1"/>
    </source>
</evidence>
<evidence type="ECO:0000256" key="5">
    <source>
        <dbReference type="ARBA" id="ARBA00022540"/>
    </source>
</evidence>
<evidence type="ECO:0000256" key="8">
    <source>
        <dbReference type="ARBA" id="ARBA00023134"/>
    </source>
</evidence>
<feature type="compositionally biased region" description="Basic and acidic residues" evidence="12">
    <location>
        <begin position="73"/>
        <end position="87"/>
    </location>
</feature>
<dbReference type="InterPro" id="IPR036925">
    <property type="entry name" value="TIF_IF2_dom3_sf"/>
</dbReference>
<sequence length="1112" mass="116376">MSEERTMRLKQVATTLNISLATVVEFLGKKGVEIENKPTSKITPEQFNMLSKEFASSIQAKAEAQVLNMPGKKQPEPERPEPKKQPEPEQEMFIKSNQVRTPVAEQPKPAAPAPTAAPAPAVAAGNSSLPGIKILGKIELDAKGRPIPKAAPAPAAVAPVPAAQTPAPAPQAPAAAPAPAAQEKPAPAPVAAVQAAPAEPVAPAPAPVAQPAAPAPQAPVEAKAPEAPVAVEKPAAPAPVEPAPAQAAPAPVQTPTAEAPQAPAPKAPEVSAPAAPAPASTPAPAAAPTPIPAPTASTKPAEPSEPTAPEPPKETIKAQADQLKGLTVLGKIELPVSGGRGKGGKPVASSDERRRGNQPGGPGQPGQGQGGGDKKKRKRIEVPKTGAQGGAGGNATAAPQGHRAGDRATSNRPLGTGQAANRQGGAAGGPQQGNRPAGGGGGYQGNRPAGGGPGQRPGGGGGGNRTGAPAAPRAELTDKEIQDQIKATLARLSGGKGGNQGNRAKYRREKRSAVADAADERRMQEQLESKILRVTEFVSANDLAALMDVSVNDVIKACMNLGMFVSINQRLDAEAITIIADEFGYDVQFASAEEEENIGVEEDDAEEDLQPRAPIVTIMGHVDHGKTSLLDYIRRTKVTAGEAGGITQHIGAYQVTTDAGKDITFLDTPGHEAFTAMRARGAKVTDVVIIVVAADDSVMPQTKEALNHAQAAGSPIVIAINKVDKPTANPDKIREELAQLNVLVEEWGGKYQSQEISAKTGQGIDELLEKVLLEAELLELRANPDRRAVGTVIEAALDKGRGYVATVLVQTGTLKIGDILVAGSHYGRVKAMTDVLGRRHKQAGPSMPIQVLGIDGAPQAGDKFVVMETEREAREIAVSRQQLQREQSMRTKKHITLDEIGRRLAIGTFKELNVIVRGDVDGSVEALSDSLLKLSTEEVQVNILSKGVGQISESDVLLASASDAIIIGFQVRPSANARKLAEQEEIDIRLYSIIYNAINELKDAMEGMLAPTVQEVVIANVEVREVFKITKVGTIAGCMVTDGTITRNSKVRLVRDGIVVHSGEILALKRFKDDASEVRQGYECGISIKNFNDLQQGDIIEAYEEREIKRTL</sequence>
<dbReference type="InterPro" id="IPR006847">
    <property type="entry name" value="IF2_N"/>
</dbReference>
<feature type="compositionally biased region" description="Low complexity" evidence="12">
    <location>
        <begin position="148"/>
        <end position="199"/>
    </location>
</feature>
<dbReference type="PROSITE" id="PS01176">
    <property type="entry name" value="IF2"/>
    <property type="match status" value="1"/>
</dbReference>
<feature type="region of interest" description="Disordered" evidence="12">
    <location>
        <begin position="145"/>
        <end position="473"/>
    </location>
</feature>
<dbReference type="Pfam" id="PF03144">
    <property type="entry name" value="GTP_EFTU_D2"/>
    <property type="match status" value="1"/>
</dbReference>
<dbReference type="FunFam" id="3.40.50.300:FF:000019">
    <property type="entry name" value="Translation initiation factor IF-2"/>
    <property type="match status" value="1"/>
</dbReference>
<dbReference type="Pfam" id="PF22042">
    <property type="entry name" value="EF-G_D2"/>
    <property type="match status" value="1"/>
</dbReference>
<keyword evidence="6 9" id="KW-0547">Nucleotide-binding</keyword>
<feature type="domain" description="Tr-type G" evidence="13">
    <location>
        <begin position="611"/>
        <end position="781"/>
    </location>
</feature>
<comment type="function">
    <text evidence="9 10">One of the essential components for the initiation of protein synthesis. Protects formylmethionyl-tRNA from spontaneous hydrolysis and promotes its binding to the 30S ribosomal subunits. Also involved in the hydrolysis of GTP during the formation of the 70S ribosomal complex.</text>
</comment>
<feature type="binding site" evidence="9">
    <location>
        <begin position="721"/>
        <end position="724"/>
    </location>
    <ligand>
        <name>GTP</name>
        <dbReference type="ChEBI" id="CHEBI:37565"/>
    </ligand>
</feature>
<evidence type="ECO:0000256" key="2">
    <source>
        <dbReference type="ARBA" id="ARBA00007733"/>
    </source>
</evidence>
<evidence type="ECO:0000259" key="13">
    <source>
        <dbReference type="PROSITE" id="PS51722"/>
    </source>
</evidence>
<dbReference type="PATRIC" id="fig|512763.3.peg.1570"/>
<dbReference type="PROSITE" id="PS51722">
    <property type="entry name" value="G_TR_2"/>
    <property type="match status" value="1"/>
</dbReference>
<dbReference type="RefSeq" id="WP_062543195.1">
    <property type="nucleotide sequence ID" value="NZ_CP012643.1"/>
</dbReference>
<keyword evidence="15" id="KW-1185">Reference proteome</keyword>
<name>A0A0N7HWB5_9BACT</name>
<dbReference type="GO" id="GO:0005737">
    <property type="term" value="C:cytoplasm"/>
    <property type="evidence" value="ECO:0007669"/>
    <property type="project" value="UniProtKB-SubCell"/>
</dbReference>
<evidence type="ECO:0000256" key="7">
    <source>
        <dbReference type="ARBA" id="ARBA00022917"/>
    </source>
</evidence>
<dbReference type="GO" id="GO:0005525">
    <property type="term" value="F:GTP binding"/>
    <property type="evidence" value="ECO:0007669"/>
    <property type="project" value="UniProtKB-KW"/>
</dbReference>
<dbReference type="InterPro" id="IPR053905">
    <property type="entry name" value="EF-G-like_DII"/>
</dbReference>
<dbReference type="Proteomes" id="UP000061382">
    <property type="component" value="Chromosome"/>
</dbReference>
<dbReference type="Gene3D" id="3.40.50.10050">
    <property type="entry name" value="Translation initiation factor IF- 2, domain 3"/>
    <property type="match status" value="1"/>
</dbReference>
<dbReference type="InterPro" id="IPR028626">
    <property type="entry name" value="Ribosomal_eS28_CS"/>
</dbReference>
<evidence type="ECO:0000256" key="9">
    <source>
        <dbReference type="HAMAP-Rule" id="MF_00100"/>
    </source>
</evidence>
<keyword evidence="4 9" id="KW-0963">Cytoplasm</keyword>
<evidence type="ECO:0000256" key="3">
    <source>
        <dbReference type="ARBA" id="ARBA00020675"/>
    </source>
</evidence>
<dbReference type="Gene3D" id="2.40.30.10">
    <property type="entry name" value="Translation factors"/>
    <property type="match status" value="2"/>
</dbReference>
<dbReference type="STRING" id="512763.DC20_07115"/>
<dbReference type="InterPro" id="IPR005225">
    <property type="entry name" value="Small_GTP-bd"/>
</dbReference>
<feature type="binding site" evidence="9">
    <location>
        <begin position="667"/>
        <end position="671"/>
    </location>
    <ligand>
        <name>GTP</name>
        <dbReference type="ChEBI" id="CHEBI:37565"/>
    </ligand>
</feature>
<dbReference type="CDD" id="cd03702">
    <property type="entry name" value="IF2_mtIF2_II"/>
    <property type="match status" value="1"/>
</dbReference>
<dbReference type="SUPFAM" id="SSF50447">
    <property type="entry name" value="Translation proteins"/>
    <property type="match status" value="2"/>
</dbReference>
<feature type="region of interest" description="Disordered" evidence="12">
    <location>
        <begin position="489"/>
        <end position="521"/>
    </location>
</feature>
<dbReference type="CDD" id="cd01887">
    <property type="entry name" value="IF2_eIF5B"/>
    <property type="match status" value="1"/>
</dbReference>
<feature type="compositionally biased region" description="Low complexity" evidence="12">
    <location>
        <begin position="218"/>
        <end position="235"/>
    </location>
</feature>
<dbReference type="InterPro" id="IPR009000">
    <property type="entry name" value="Transl_B-barrel_sf"/>
</dbReference>
<dbReference type="NCBIfam" id="TIGR00231">
    <property type="entry name" value="small_GTP"/>
    <property type="match status" value="1"/>
</dbReference>
<dbReference type="PANTHER" id="PTHR43381">
    <property type="entry name" value="TRANSLATION INITIATION FACTOR IF-2-RELATED"/>
    <property type="match status" value="1"/>
</dbReference>
<keyword evidence="7 9" id="KW-0648">Protein biosynthesis</keyword>
<dbReference type="PROSITE" id="PS00961">
    <property type="entry name" value="RIBOSOMAL_S28E"/>
    <property type="match status" value="1"/>
</dbReference>
<evidence type="ECO:0000313" key="15">
    <source>
        <dbReference type="Proteomes" id="UP000061382"/>
    </source>
</evidence>
<evidence type="ECO:0000256" key="1">
    <source>
        <dbReference type="ARBA" id="ARBA00004496"/>
    </source>
</evidence>
<dbReference type="FunFam" id="2.40.30.10:FF:000008">
    <property type="entry name" value="Translation initiation factor IF-2"/>
    <property type="match status" value="1"/>
</dbReference>
<dbReference type="Pfam" id="PF04760">
    <property type="entry name" value="IF2_N"/>
    <property type="match status" value="1"/>
</dbReference>
<dbReference type="FunFam" id="3.40.50.10050:FF:000001">
    <property type="entry name" value="Translation initiation factor IF-2"/>
    <property type="match status" value="1"/>
</dbReference>
<feature type="compositionally biased region" description="Pro residues" evidence="12">
    <location>
        <begin position="200"/>
        <end position="217"/>
    </location>
</feature>
<keyword evidence="8 9" id="KW-0342">GTP-binding</keyword>
<evidence type="ECO:0000256" key="11">
    <source>
        <dbReference type="RuleBase" id="RU000645"/>
    </source>
</evidence>
<feature type="region of interest" description="Disordered" evidence="12">
    <location>
        <begin position="65"/>
        <end position="128"/>
    </location>
</feature>
<dbReference type="InterPro" id="IPR044145">
    <property type="entry name" value="IF2_II"/>
</dbReference>
<dbReference type="EMBL" id="CP012643">
    <property type="protein sequence ID" value="ALI98784.1"/>
    <property type="molecule type" value="Genomic_DNA"/>
</dbReference>
<protein>
    <recommendedName>
        <fullName evidence="3 9">Translation initiation factor IF-2</fullName>
    </recommendedName>
</protein>
<dbReference type="Gene3D" id="3.40.50.300">
    <property type="entry name" value="P-loop containing nucleotide triphosphate hydrolases"/>
    <property type="match status" value="1"/>
</dbReference>
<dbReference type="AlphaFoldDB" id="A0A0N7HWB5"/>
<dbReference type="NCBIfam" id="TIGR00487">
    <property type="entry name" value="IF-2"/>
    <property type="match status" value="1"/>
</dbReference>
<organism evidence="14 15">
    <name type="scientific">Rufibacter tibetensis</name>
    <dbReference type="NCBI Taxonomy" id="512763"/>
    <lineage>
        <taxon>Bacteria</taxon>
        <taxon>Pseudomonadati</taxon>
        <taxon>Bacteroidota</taxon>
        <taxon>Cytophagia</taxon>
        <taxon>Cytophagales</taxon>
        <taxon>Hymenobacteraceae</taxon>
        <taxon>Rufibacter</taxon>
    </lineage>
</organism>
<keyword evidence="5 9" id="KW-0396">Initiation factor</keyword>
<feature type="compositionally biased region" description="Low complexity" evidence="12">
    <location>
        <begin position="294"/>
        <end position="307"/>
    </location>
</feature>
<dbReference type="GO" id="GO:0003743">
    <property type="term" value="F:translation initiation factor activity"/>
    <property type="evidence" value="ECO:0007669"/>
    <property type="project" value="UniProtKB-UniRule"/>
</dbReference>
<evidence type="ECO:0000256" key="4">
    <source>
        <dbReference type="ARBA" id="ARBA00022490"/>
    </source>
</evidence>
<dbReference type="InterPro" id="IPR023115">
    <property type="entry name" value="TIF_IF2_dom3"/>
</dbReference>
<evidence type="ECO:0000256" key="12">
    <source>
        <dbReference type="SAM" id="MobiDB-lite"/>
    </source>
</evidence>
<feature type="compositionally biased region" description="Pro residues" evidence="12">
    <location>
        <begin position="275"/>
        <end position="293"/>
    </location>
</feature>
<evidence type="ECO:0000256" key="10">
    <source>
        <dbReference type="RuleBase" id="RU000644"/>
    </source>
</evidence>
<dbReference type="InterPro" id="IPR000178">
    <property type="entry name" value="TF_IF2_bacterial-like"/>
</dbReference>
<feature type="binding site" evidence="9">
    <location>
        <begin position="620"/>
        <end position="627"/>
    </location>
    <ligand>
        <name>GTP</name>
        <dbReference type="ChEBI" id="CHEBI:37565"/>
    </ligand>
</feature>